<dbReference type="InterPro" id="IPR051553">
    <property type="entry name" value="Ran_GTPase-activating"/>
</dbReference>
<feature type="signal peptide" evidence="3">
    <location>
        <begin position="1"/>
        <end position="33"/>
    </location>
</feature>
<dbReference type="PROSITE" id="PS50012">
    <property type="entry name" value="RCC1_3"/>
    <property type="match status" value="12"/>
</dbReference>
<keyword evidence="3" id="KW-0732">Signal</keyword>
<dbReference type="InterPro" id="IPR058923">
    <property type="entry name" value="RCC1-like_dom"/>
</dbReference>
<dbReference type="SUPFAM" id="SSF50985">
    <property type="entry name" value="RCC1/BLIP-II"/>
    <property type="match status" value="3"/>
</dbReference>
<sequence>MTLSRARFWAARVTGISLVALAAISSASGPAAADPPRPSASSTVAWGARAEGALGNRTTLRRTTPVTVCAVGTTDCEATSLSKVVSVSAGAHHNLALLSNGTVVSWGENDHGQLGDGTRTNRPGPVPVCAVVSTNCATGRLQGVVAIAAGDSHNLALLNDGTVVAWGNSNSGRLGIGYANEDRTTPTPVCDVDCAAGPLTGVTSIAAGGGHSLALRTGGAVVSWGWNGSGQLGNPVPNNSDRPVVTCAVGATDCTANPLTGVTAIAAGGQHSLGVLTDGGAIAWGDNQLGQLGDDSTSSRTTPARVCAVGATDCAAQPLTDIATVDAGGYVSLALRTNGTAVGWGLNVRGQLGDGTTNNRRTPAPVCAAGATDCAAQPLSGIASISTSGGHGLAVSTTGAAFAWGLGVNGQLGDRSTADRTTPVPVCAVKADDCATSPLTGARAASAGSGHSATVLADGTVRTWGDHQYGQIGDGAISGVLRPDVVCAPGSTDCATDRLTGVTAVSANGAYYGGGGHSLALQPDGVVLSWGGNGLGQLGDGTYNSRDLPGRVCAVEAKDCATEPLTGATAIATGVNHSLALMSDGTVVAWGRNGVGNLGNGTWQDSATPTHVCAGGEQNCKAPLTGVVAIAAGGDHSLALLNDGTVVGWGSNYFGQLGDGTGGPAVQAQNMPVRVCAVGATDCAANPLRGVVAIEAGGGPSGFGGHSMALLSSGAVVSWGNNASGQLGDGTTTTRIRPVRVCAVGATDCAASPLTGVTAIEAAGHHSAAVQTGGTVAAWGENTSGQLGDATTTHRSTPVRVCAVGATNCAENPLTGVTVLALGYSHAVAVGANGAVLSWGSNWTGQLGDGTTTDRSAPGWVCAPQAANCAASPLTGVTAIASGYNHTLAVIAPA</sequence>
<protein>
    <submittedName>
        <fullName evidence="5">RCC1 repeat-containing protein</fullName>
    </submittedName>
</protein>
<dbReference type="InterPro" id="IPR000408">
    <property type="entry name" value="Reg_chr_condens"/>
</dbReference>
<dbReference type="Pfam" id="PF25390">
    <property type="entry name" value="WD40_RLD"/>
    <property type="match status" value="2"/>
</dbReference>
<dbReference type="Pfam" id="PF13540">
    <property type="entry name" value="RCC1_2"/>
    <property type="match status" value="1"/>
</dbReference>
<evidence type="ECO:0000313" key="5">
    <source>
        <dbReference type="EMBL" id="TWP47032.1"/>
    </source>
</evidence>
<organism evidence="5 6">
    <name type="scientific">Lentzea tibetensis</name>
    <dbReference type="NCBI Taxonomy" id="2591470"/>
    <lineage>
        <taxon>Bacteria</taxon>
        <taxon>Bacillati</taxon>
        <taxon>Actinomycetota</taxon>
        <taxon>Actinomycetes</taxon>
        <taxon>Pseudonocardiales</taxon>
        <taxon>Pseudonocardiaceae</taxon>
        <taxon>Lentzea</taxon>
    </lineage>
</organism>
<evidence type="ECO:0000256" key="2">
    <source>
        <dbReference type="ARBA" id="ARBA00022737"/>
    </source>
</evidence>
<comment type="caution">
    <text evidence="5">The sequence shown here is derived from an EMBL/GenBank/DDBJ whole genome shotgun (WGS) entry which is preliminary data.</text>
</comment>
<evidence type="ECO:0000256" key="1">
    <source>
        <dbReference type="ARBA" id="ARBA00022658"/>
    </source>
</evidence>
<dbReference type="Gene3D" id="2.130.10.30">
    <property type="entry name" value="Regulator of chromosome condensation 1/beta-lactamase-inhibitor protein II"/>
    <property type="match status" value="4"/>
</dbReference>
<feature type="domain" description="RCC1-like" evidence="4">
    <location>
        <begin position="44"/>
        <end position="427"/>
    </location>
</feature>
<name>A0A563EJT7_9PSEU</name>
<feature type="chain" id="PRO_5022172992" evidence="3">
    <location>
        <begin position="34"/>
        <end position="894"/>
    </location>
</feature>
<dbReference type="PANTHER" id="PTHR45982">
    <property type="entry name" value="REGULATOR OF CHROMOSOME CONDENSATION"/>
    <property type="match status" value="1"/>
</dbReference>
<keyword evidence="6" id="KW-1185">Reference proteome</keyword>
<dbReference type="AlphaFoldDB" id="A0A563EJT7"/>
<dbReference type="GO" id="GO:0005737">
    <property type="term" value="C:cytoplasm"/>
    <property type="evidence" value="ECO:0007669"/>
    <property type="project" value="TreeGrafter"/>
</dbReference>
<dbReference type="PANTHER" id="PTHR45982:SF1">
    <property type="entry name" value="REGULATOR OF CHROMOSOME CONDENSATION"/>
    <property type="match status" value="1"/>
</dbReference>
<keyword evidence="2" id="KW-0677">Repeat</keyword>
<evidence type="ECO:0000259" key="4">
    <source>
        <dbReference type="Pfam" id="PF25390"/>
    </source>
</evidence>
<dbReference type="OrthoDB" id="9796385at2"/>
<dbReference type="PRINTS" id="PR00633">
    <property type="entry name" value="RCCNDNSATION"/>
</dbReference>
<dbReference type="GO" id="GO:0005085">
    <property type="term" value="F:guanyl-nucleotide exchange factor activity"/>
    <property type="evidence" value="ECO:0007669"/>
    <property type="project" value="TreeGrafter"/>
</dbReference>
<dbReference type="Proteomes" id="UP000316639">
    <property type="component" value="Unassembled WGS sequence"/>
</dbReference>
<keyword evidence="1" id="KW-0344">Guanine-nucleotide releasing factor</keyword>
<reference evidence="5 6" key="1">
    <citation type="submission" date="2019-07" db="EMBL/GenBank/DDBJ databases">
        <title>Lentzea xizangensis sp. nov., isolated from Qinghai-Tibetan Plateau Soils.</title>
        <authorList>
            <person name="Huang J."/>
        </authorList>
    </citation>
    <scope>NUCLEOTIDE SEQUENCE [LARGE SCALE GENOMIC DNA]</scope>
    <source>
        <strain evidence="5 6">FXJ1.1311</strain>
    </source>
</reference>
<gene>
    <name evidence="5" type="ORF">FKR81_33850</name>
</gene>
<evidence type="ECO:0000256" key="3">
    <source>
        <dbReference type="SAM" id="SignalP"/>
    </source>
</evidence>
<feature type="domain" description="RCC1-like" evidence="4">
    <location>
        <begin position="513"/>
        <end position="889"/>
    </location>
</feature>
<dbReference type="PROSITE" id="PS00626">
    <property type="entry name" value="RCC1_2"/>
    <property type="match status" value="4"/>
</dbReference>
<accession>A0A563EJT7</accession>
<proteinExistence type="predicted"/>
<evidence type="ECO:0000313" key="6">
    <source>
        <dbReference type="Proteomes" id="UP000316639"/>
    </source>
</evidence>
<dbReference type="EMBL" id="VOBR01000028">
    <property type="protein sequence ID" value="TWP47032.1"/>
    <property type="molecule type" value="Genomic_DNA"/>
</dbReference>
<dbReference type="InterPro" id="IPR009091">
    <property type="entry name" value="RCC1/BLIP-II"/>
</dbReference>